<gene>
    <name evidence="10" type="ORF">A7E78_09550</name>
</gene>
<dbReference type="SUPFAM" id="SSF55874">
    <property type="entry name" value="ATPase domain of HSP90 chaperone/DNA topoisomerase II/histidine kinase"/>
    <property type="match status" value="1"/>
</dbReference>
<evidence type="ECO:0000256" key="5">
    <source>
        <dbReference type="ARBA" id="ARBA00022777"/>
    </source>
</evidence>
<dbReference type="PRINTS" id="PR00344">
    <property type="entry name" value="BCTRLSENSOR"/>
</dbReference>
<keyword evidence="4" id="KW-0808">Transferase</keyword>
<dbReference type="CDD" id="cd00075">
    <property type="entry name" value="HATPase"/>
    <property type="match status" value="1"/>
</dbReference>
<organism evidence="10 11">
    <name type="scientific">Syntrophotalea acetylenivorans</name>
    <dbReference type="NCBI Taxonomy" id="1842532"/>
    <lineage>
        <taxon>Bacteria</taxon>
        <taxon>Pseudomonadati</taxon>
        <taxon>Thermodesulfobacteriota</taxon>
        <taxon>Desulfuromonadia</taxon>
        <taxon>Desulfuromonadales</taxon>
        <taxon>Syntrophotaleaceae</taxon>
        <taxon>Syntrophotalea</taxon>
    </lineage>
</organism>
<dbReference type="GO" id="GO:0000155">
    <property type="term" value="F:phosphorelay sensor kinase activity"/>
    <property type="evidence" value="ECO:0007669"/>
    <property type="project" value="InterPro"/>
</dbReference>
<evidence type="ECO:0000259" key="9">
    <source>
        <dbReference type="PROSITE" id="PS50109"/>
    </source>
</evidence>
<dbReference type="PANTHER" id="PTHR43711:SF31">
    <property type="entry name" value="HISTIDINE KINASE"/>
    <property type="match status" value="1"/>
</dbReference>
<dbReference type="InterPro" id="IPR004358">
    <property type="entry name" value="Sig_transdc_His_kin-like_C"/>
</dbReference>
<dbReference type="RefSeq" id="WP_072284019.1">
    <property type="nucleotide sequence ID" value="NZ_CP015519.1"/>
</dbReference>
<protein>
    <recommendedName>
        <fullName evidence="2">histidine kinase</fullName>
        <ecNumber evidence="2">2.7.13.3</ecNumber>
    </recommendedName>
</protein>
<dbReference type="CDD" id="cd00082">
    <property type="entry name" value="HisKA"/>
    <property type="match status" value="1"/>
</dbReference>
<dbReference type="SMART" id="SM00387">
    <property type="entry name" value="HATPase_c"/>
    <property type="match status" value="1"/>
</dbReference>
<evidence type="ECO:0000256" key="6">
    <source>
        <dbReference type="ARBA" id="ARBA00023012"/>
    </source>
</evidence>
<dbReference type="EMBL" id="CP015519">
    <property type="protein sequence ID" value="APG28059.1"/>
    <property type="molecule type" value="Genomic_DNA"/>
</dbReference>
<dbReference type="InterPro" id="IPR003661">
    <property type="entry name" value="HisK_dim/P_dom"/>
</dbReference>
<dbReference type="Proteomes" id="UP000182517">
    <property type="component" value="Chromosome"/>
</dbReference>
<dbReference type="Pfam" id="PF00512">
    <property type="entry name" value="HisKA"/>
    <property type="match status" value="1"/>
</dbReference>
<keyword evidence="11" id="KW-1185">Reference proteome</keyword>
<feature type="compositionally biased region" description="Polar residues" evidence="7">
    <location>
        <begin position="144"/>
        <end position="157"/>
    </location>
</feature>
<evidence type="ECO:0000256" key="2">
    <source>
        <dbReference type="ARBA" id="ARBA00012438"/>
    </source>
</evidence>
<name>A0A1L3GQ40_9BACT</name>
<evidence type="ECO:0000256" key="1">
    <source>
        <dbReference type="ARBA" id="ARBA00000085"/>
    </source>
</evidence>
<keyword evidence="8" id="KW-0472">Membrane</keyword>
<evidence type="ECO:0000256" key="4">
    <source>
        <dbReference type="ARBA" id="ARBA00022679"/>
    </source>
</evidence>
<dbReference type="InterPro" id="IPR050736">
    <property type="entry name" value="Sensor_HK_Regulatory"/>
</dbReference>
<evidence type="ECO:0000256" key="3">
    <source>
        <dbReference type="ARBA" id="ARBA00022553"/>
    </source>
</evidence>
<dbReference type="InterPro" id="IPR036097">
    <property type="entry name" value="HisK_dim/P_sf"/>
</dbReference>
<comment type="catalytic activity">
    <reaction evidence="1">
        <text>ATP + protein L-histidine = ADP + protein N-phospho-L-histidine.</text>
        <dbReference type="EC" id="2.7.13.3"/>
    </reaction>
</comment>
<dbReference type="OrthoDB" id="9813151at2"/>
<feature type="transmembrane region" description="Helical" evidence="8">
    <location>
        <begin position="287"/>
        <end position="311"/>
    </location>
</feature>
<evidence type="ECO:0000313" key="11">
    <source>
        <dbReference type="Proteomes" id="UP000182517"/>
    </source>
</evidence>
<dbReference type="PANTHER" id="PTHR43711">
    <property type="entry name" value="TWO-COMPONENT HISTIDINE KINASE"/>
    <property type="match status" value="1"/>
</dbReference>
<keyword evidence="8" id="KW-0812">Transmembrane</keyword>
<dbReference type="FunFam" id="1.10.287.130:FF:000001">
    <property type="entry name" value="Two-component sensor histidine kinase"/>
    <property type="match status" value="1"/>
</dbReference>
<dbReference type="PROSITE" id="PS50109">
    <property type="entry name" value="HIS_KIN"/>
    <property type="match status" value="1"/>
</dbReference>
<keyword evidence="3" id="KW-0597">Phosphoprotein</keyword>
<evidence type="ECO:0000256" key="7">
    <source>
        <dbReference type="SAM" id="MobiDB-lite"/>
    </source>
</evidence>
<dbReference type="InterPro" id="IPR005467">
    <property type="entry name" value="His_kinase_dom"/>
</dbReference>
<keyword evidence="8" id="KW-1133">Transmembrane helix</keyword>
<feature type="region of interest" description="Disordered" evidence="7">
    <location>
        <begin position="132"/>
        <end position="157"/>
    </location>
</feature>
<dbReference type="SMART" id="SM00388">
    <property type="entry name" value="HisKA"/>
    <property type="match status" value="1"/>
</dbReference>
<keyword evidence="5" id="KW-0418">Kinase</keyword>
<evidence type="ECO:0000256" key="8">
    <source>
        <dbReference type="SAM" id="Phobius"/>
    </source>
</evidence>
<dbReference type="InterPro" id="IPR003594">
    <property type="entry name" value="HATPase_dom"/>
</dbReference>
<dbReference type="EC" id="2.7.13.3" evidence="2"/>
<dbReference type="Gene3D" id="1.10.287.130">
    <property type="match status" value="1"/>
</dbReference>
<evidence type="ECO:0000313" key="10">
    <source>
        <dbReference type="EMBL" id="APG28059.1"/>
    </source>
</evidence>
<reference evidence="10 11" key="1">
    <citation type="journal article" date="2017" name="Genome Announc.">
        <title>Complete Genome Sequences of Two Acetylene-Fermenting Pelobacter acetylenicus Strains.</title>
        <authorList>
            <person name="Sutton J.M."/>
            <person name="Baesman S.M."/>
            <person name="Fierst J.L."/>
            <person name="Poret-Peterson A.T."/>
            <person name="Oremland R.S."/>
            <person name="Dunlap D.S."/>
            <person name="Akob D.M."/>
        </authorList>
    </citation>
    <scope>NUCLEOTIDE SEQUENCE [LARGE SCALE GENOMIC DNA]</scope>
    <source>
        <strain evidence="10 11">SFB93</strain>
    </source>
</reference>
<keyword evidence="6" id="KW-0902">Two-component regulatory system</keyword>
<dbReference type="InterPro" id="IPR036890">
    <property type="entry name" value="HATPase_C_sf"/>
</dbReference>
<dbReference type="SUPFAM" id="SSF47384">
    <property type="entry name" value="Homodimeric domain of signal transducing histidine kinase"/>
    <property type="match status" value="1"/>
</dbReference>
<dbReference type="Gene3D" id="3.30.565.10">
    <property type="entry name" value="Histidine kinase-like ATPase, C-terminal domain"/>
    <property type="match status" value="1"/>
</dbReference>
<dbReference type="Pfam" id="PF02518">
    <property type="entry name" value="HATPase_c"/>
    <property type="match status" value="1"/>
</dbReference>
<dbReference type="AlphaFoldDB" id="A0A1L3GQ40"/>
<dbReference type="STRING" id="1842532.A7E78_09550"/>
<dbReference type="KEGG" id="pef:A7E78_09550"/>
<feature type="domain" description="Histidine kinase" evidence="9">
    <location>
        <begin position="329"/>
        <end position="547"/>
    </location>
</feature>
<accession>A0A1L3GQ40</accession>
<proteinExistence type="predicted"/>
<sequence length="549" mass="61619">MKRSHWIIGAWLLLLIPTLLIGALALRLLRNEQNLLAENTLNATRQRTATIAENIDLTVAELKDSLLDSLSELPSDDLEQHLENWRLGNPLVRNVFIWNKDGLILPDPKAPPSAEAGDFTLRYQALFAGRVPWQRPQPDGPQVASPSSTGGKSTTYSPRRELRQLAQQLNPKPEIAKGVSGWLPWFWEDGLYLLGWQEEVETGRRFGLEIEMIALLSRLITSLPEPSSGEIYALIDGQGRIVHRTGAGELSADTPPFVTLPVGSHLPHWQLRIYALNGLDPAGDRGLLVLSTLLVGCFMAAMLFGGSLLLWQAYRHMRDARRKTSFVSNVSHELKTPLTTIRMYAELLDEGRIEETEKRSRYLQVIVSESQRLTRLVNNVLDFSRLEQKRKHYHLTPLLLVEVLGQVLDGQAERLRQAGLELTYHKPVRPLTVKADRDALEQIFLNLIDNAIKYAAKGGELVVELQQNEKTAEALFMDSGPGIPTSQQKRIFQQFERVNNNLTCNQPGCGLGLSIARRLLQDMQGSLHYRQRDGGGACFIVQLPLIKEG</sequence>